<feature type="domain" description="ChsH2 rubredoxin-like zinc ribbon" evidence="2">
    <location>
        <begin position="12"/>
        <end position="47"/>
    </location>
</feature>
<reference evidence="3" key="1">
    <citation type="journal article" date="2015" name="Proc. Natl. Acad. Sci. U.S.A.">
        <title>Networks of energetic and metabolic interactions define dynamics in microbial communities.</title>
        <authorList>
            <person name="Embree M."/>
            <person name="Liu J.K."/>
            <person name="Al-Bassam M.M."/>
            <person name="Zengler K."/>
        </authorList>
    </citation>
    <scope>NUCLEOTIDE SEQUENCE</scope>
</reference>
<dbReference type="InterPro" id="IPR012340">
    <property type="entry name" value="NA-bd_OB-fold"/>
</dbReference>
<proteinExistence type="predicted"/>
<dbReference type="Pfam" id="PF01796">
    <property type="entry name" value="OB_ChsH2_C"/>
    <property type="match status" value="1"/>
</dbReference>
<accession>A0A0W8E231</accession>
<gene>
    <name evidence="3" type="ORF">ASZ90_019888</name>
</gene>
<dbReference type="Pfam" id="PF12172">
    <property type="entry name" value="zf-ChsH2"/>
    <property type="match status" value="1"/>
</dbReference>
<evidence type="ECO:0000259" key="2">
    <source>
        <dbReference type="Pfam" id="PF12172"/>
    </source>
</evidence>
<feature type="domain" description="ChsH2 C-terminal OB-fold" evidence="1">
    <location>
        <begin position="49"/>
        <end position="110"/>
    </location>
</feature>
<dbReference type="InterPro" id="IPR022002">
    <property type="entry name" value="ChsH2_Znr"/>
</dbReference>
<evidence type="ECO:0008006" key="4">
    <source>
        <dbReference type="Google" id="ProtNLM"/>
    </source>
</evidence>
<evidence type="ECO:0000313" key="3">
    <source>
        <dbReference type="EMBL" id="KUG02735.1"/>
    </source>
</evidence>
<dbReference type="PANTHER" id="PTHR34075:SF5">
    <property type="entry name" value="BLR3430 PROTEIN"/>
    <property type="match status" value="1"/>
</dbReference>
<dbReference type="AlphaFoldDB" id="A0A0W8E231"/>
<dbReference type="InterPro" id="IPR002878">
    <property type="entry name" value="ChsH2_C"/>
</dbReference>
<dbReference type="InterPro" id="IPR052513">
    <property type="entry name" value="Thioester_dehydratase-like"/>
</dbReference>
<dbReference type="EMBL" id="LNQE01001911">
    <property type="protein sequence ID" value="KUG02735.1"/>
    <property type="molecule type" value="Genomic_DNA"/>
</dbReference>
<protein>
    <recommendedName>
        <fullName evidence="4">Nucleic acid-binding protein</fullName>
    </recommendedName>
</protein>
<organism evidence="3">
    <name type="scientific">hydrocarbon metagenome</name>
    <dbReference type="NCBI Taxonomy" id="938273"/>
    <lineage>
        <taxon>unclassified sequences</taxon>
        <taxon>metagenomes</taxon>
        <taxon>ecological metagenomes</taxon>
    </lineage>
</organism>
<dbReference type="PANTHER" id="PTHR34075">
    <property type="entry name" value="BLR3430 PROTEIN"/>
    <property type="match status" value="1"/>
</dbReference>
<name>A0A0W8E231_9ZZZZ</name>
<dbReference type="Gene3D" id="6.10.30.10">
    <property type="match status" value="1"/>
</dbReference>
<dbReference type="SUPFAM" id="SSF50249">
    <property type="entry name" value="Nucleic acid-binding proteins"/>
    <property type="match status" value="1"/>
</dbReference>
<sequence>MDYKLPFKEYNKALRKNKLMGLKCNHCGTITCPPKMACQECKGLDLEIVQLTGKGKLLSFSTHYIAPLGRDNELPYTVALVELDEGPWLLGNLIDINPRNMDMNLIGKKVTTAGRVYPGDTYSDGPIARPVFSLVE</sequence>
<comment type="caution">
    <text evidence="3">The sequence shown here is derived from an EMBL/GenBank/DDBJ whole genome shotgun (WGS) entry which is preliminary data.</text>
</comment>
<evidence type="ECO:0000259" key="1">
    <source>
        <dbReference type="Pfam" id="PF01796"/>
    </source>
</evidence>